<organism evidence="2 3">
    <name type="scientific">Polyporus arcularius HHB13444</name>
    <dbReference type="NCBI Taxonomy" id="1314778"/>
    <lineage>
        <taxon>Eukaryota</taxon>
        <taxon>Fungi</taxon>
        <taxon>Dikarya</taxon>
        <taxon>Basidiomycota</taxon>
        <taxon>Agaricomycotina</taxon>
        <taxon>Agaricomycetes</taxon>
        <taxon>Polyporales</taxon>
        <taxon>Polyporaceae</taxon>
        <taxon>Polyporus</taxon>
    </lineage>
</organism>
<feature type="region of interest" description="Disordered" evidence="1">
    <location>
        <begin position="47"/>
        <end position="78"/>
    </location>
</feature>
<dbReference type="AlphaFoldDB" id="A0A5C3NUK8"/>
<evidence type="ECO:0000256" key="1">
    <source>
        <dbReference type="SAM" id="MobiDB-lite"/>
    </source>
</evidence>
<dbReference type="EMBL" id="ML211860">
    <property type="protein sequence ID" value="TFK80048.1"/>
    <property type="molecule type" value="Genomic_DNA"/>
</dbReference>
<proteinExistence type="predicted"/>
<name>A0A5C3NUK8_9APHY</name>
<accession>A0A5C3NUK8</accession>
<dbReference type="Proteomes" id="UP000308197">
    <property type="component" value="Unassembled WGS sequence"/>
</dbReference>
<evidence type="ECO:0000313" key="2">
    <source>
        <dbReference type="EMBL" id="TFK80048.1"/>
    </source>
</evidence>
<evidence type="ECO:0000313" key="3">
    <source>
        <dbReference type="Proteomes" id="UP000308197"/>
    </source>
</evidence>
<reference evidence="2 3" key="1">
    <citation type="journal article" date="2019" name="Nat. Ecol. Evol.">
        <title>Megaphylogeny resolves global patterns of mushroom evolution.</title>
        <authorList>
            <person name="Varga T."/>
            <person name="Krizsan K."/>
            <person name="Foldi C."/>
            <person name="Dima B."/>
            <person name="Sanchez-Garcia M."/>
            <person name="Sanchez-Ramirez S."/>
            <person name="Szollosi G.J."/>
            <person name="Szarkandi J.G."/>
            <person name="Papp V."/>
            <person name="Albert L."/>
            <person name="Andreopoulos W."/>
            <person name="Angelini C."/>
            <person name="Antonin V."/>
            <person name="Barry K.W."/>
            <person name="Bougher N.L."/>
            <person name="Buchanan P."/>
            <person name="Buyck B."/>
            <person name="Bense V."/>
            <person name="Catcheside P."/>
            <person name="Chovatia M."/>
            <person name="Cooper J."/>
            <person name="Damon W."/>
            <person name="Desjardin D."/>
            <person name="Finy P."/>
            <person name="Geml J."/>
            <person name="Haridas S."/>
            <person name="Hughes K."/>
            <person name="Justo A."/>
            <person name="Karasinski D."/>
            <person name="Kautmanova I."/>
            <person name="Kiss B."/>
            <person name="Kocsube S."/>
            <person name="Kotiranta H."/>
            <person name="LaButti K.M."/>
            <person name="Lechner B.E."/>
            <person name="Liimatainen K."/>
            <person name="Lipzen A."/>
            <person name="Lukacs Z."/>
            <person name="Mihaltcheva S."/>
            <person name="Morgado L.N."/>
            <person name="Niskanen T."/>
            <person name="Noordeloos M.E."/>
            <person name="Ohm R.A."/>
            <person name="Ortiz-Santana B."/>
            <person name="Ovrebo C."/>
            <person name="Racz N."/>
            <person name="Riley R."/>
            <person name="Savchenko A."/>
            <person name="Shiryaev A."/>
            <person name="Soop K."/>
            <person name="Spirin V."/>
            <person name="Szebenyi C."/>
            <person name="Tomsovsky M."/>
            <person name="Tulloss R.E."/>
            <person name="Uehling J."/>
            <person name="Grigoriev I.V."/>
            <person name="Vagvolgyi C."/>
            <person name="Papp T."/>
            <person name="Martin F.M."/>
            <person name="Miettinen O."/>
            <person name="Hibbett D.S."/>
            <person name="Nagy L.G."/>
        </authorList>
    </citation>
    <scope>NUCLEOTIDE SEQUENCE [LARGE SCALE GENOMIC DNA]</scope>
    <source>
        <strain evidence="2 3">HHB13444</strain>
    </source>
</reference>
<feature type="non-terminal residue" evidence="2">
    <location>
        <position position="148"/>
    </location>
</feature>
<sequence length="148" mass="16704">MVDHEVCDNRMRAGHRTFARYFPEGLKKWRLLVAEFYHQDHTLRNTIDFPPERDRTATQATSQKSGSSGETVRDDGVQGSELETHAGWWRRPSPITLHSLLRGPLRRCCDGSQQGRVQPGPGLASLYRCTWCAKATAMVRKCTGCDTA</sequence>
<dbReference type="InParanoid" id="A0A5C3NUK8"/>
<gene>
    <name evidence="2" type="ORF">K466DRAFT_656722</name>
</gene>
<keyword evidence="3" id="KW-1185">Reference proteome</keyword>
<feature type="compositionally biased region" description="Polar residues" evidence="1">
    <location>
        <begin position="57"/>
        <end position="70"/>
    </location>
</feature>
<protein>
    <submittedName>
        <fullName evidence="2">Uncharacterized protein</fullName>
    </submittedName>
</protein>